<dbReference type="RefSeq" id="WP_013048391.1">
    <property type="nucleotide sequence ID" value="NC_014011.1"/>
</dbReference>
<dbReference type="eggNOG" id="COG4708">
    <property type="taxonomic scope" value="Bacteria"/>
</dbReference>
<evidence type="ECO:0000313" key="3">
    <source>
        <dbReference type="Proteomes" id="UP000002366"/>
    </source>
</evidence>
<dbReference type="PANTHER" id="PTHR40044:SF1">
    <property type="entry name" value="INTEGRAL MEMBRANE PROTEIN"/>
    <property type="match status" value="1"/>
</dbReference>
<organism evidence="2 3">
    <name type="scientific">Aminobacterium colombiense (strain DSM 12261 / ALA-1)</name>
    <dbReference type="NCBI Taxonomy" id="572547"/>
    <lineage>
        <taxon>Bacteria</taxon>
        <taxon>Thermotogati</taxon>
        <taxon>Synergistota</taxon>
        <taxon>Synergistia</taxon>
        <taxon>Synergistales</taxon>
        <taxon>Aminobacteriaceae</taxon>
        <taxon>Aminobacterium</taxon>
    </lineage>
</organism>
<dbReference type="STRING" id="572547.Amico_1003"/>
<feature type="transmembrane region" description="Helical" evidence="1">
    <location>
        <begin position="100"/>
        <end position="120"/>
    </location>
</feature>
<dbReference type="AlphaFoldDB" id="D5EEZ6"/>
<keyword evidence="1" id="KW-0812">Transmembrane</keyword>
<dbReference type="KEGG" id="aco:Amico_1003"/>
<feature type="transmembrane region" description="Helical" evidence="1">
    <location>
        <begin position="14"/>
        <end position="37"/>
    </location>
</feature>
<evidence type="ECO:0000313" key="2">
    <source>
        <dbReference type="EMBL" id="ADE57128.1"/>
    </source>
</evidence>
<dbReference type="Pfam" id="PF06177">
    <property type="entry name" value="QueT"/>
    <property type="match status" value="1"/>
</dbReference>
<name>D5EEZ6_AMICL</name>
<protein>
    <recommendedName>
        <fullName evidence="4">QueT transporter family protein</fullName>
    </recommendedName>
</protein>
<dbReference type="EMBL" id="CP001997">
    <property type="protein sequence ID" value="ADE57128.1"/>
    <property type="molecule type" value="Genomic_DNA"/>
</dbReference>
<keyword evidence="3" id="KW-1185">Reference proteome</keyword>
<keyword evidence="1" id="KW-0472">Membrane</keyword>
<keyword evidence="1" id="KW-1133">Transmembrane helix</keyword>
<feature type="transmembrane region" description="Helical" evidence="1">
    <location>
        <begin position="57"/>
        <end position="88"/>
    </location>
</feature>
<feature type="transmembrane region" description="Helical" evidence="1">
    <location>
        <begin position="126"/>
        <end position="152"/>
    </location>
</feature>
<proteinExistence type="predicted"/>
<dbReference type="InterPro" id="IPR010387">
    <property type="entry name" value="QueT"/>
</dbReference>
<gene>
    <name evidence="2" type="ordered locus">Amico_1003</name>
</gene>
<dbReference type="OrthoDB" id="9786793at2"/>
<reference evidence="2 3" key="1">
    <citation type="journal article" date="2010" name="Stand. Genomic Sci.">
        <title>Complete genome sequence of Aminobacterium colombiense type strain (ALA-1).</title>
        <authorList>
            <person name="Chertkov O."/>
            <person name="Sikorski J."/>
            <person name="Brambilla E."/>
            <person name="Lapidus A."/>
            <person name="Copeland A."/>
            <person name="Glavina Del Rio T."/>
            <person name="Nolan M."/>
            <person name="Lucas S."/>
            <person name="Tice H."/>
            <person name="Cheng J.F."/>
            <person name="Han C."/>
            <person name="Detter J.C."/>
            <person name="Bruce D."/>
            <person name="Tapia R."/>
            <person name="Goodwin L."/>
            <person name="Pitluck S."/>
            <person name="Liolios K."/>
            <person name="Ivanova N."/>
            <person name="Mavromatis K."/>
            <person name="Ovchinnikova G."/>
            <person name="Pati A."/>
            <person name="Chen A."/>
            <person name="Palaniappan K."/>
            <person name="Land M."/>
            <person name="Hauser L."/>
            <person name="Chang Y.J."/>
            <person name="Jeffries C.D."/>
            <person name="Spring S."/>
            <person name="Rohde M."/>
            <person name="Goker M."/>
            <person name="Bristow J."/>
            <person name="Eisen J.A."/>
            <person name="Markowitz V."/>
            <person name="Hugenholtz P."/>
            <person name="Kyrpides N.C."/>
            <person name="Klenk H.P."/>
        </authorList>
    </citation>
    <scope>NUCLEOTIDE SEQUENCE [LARGE SCALE GENOMIC DNA]</scope>
    <source>
        <strain evidence="3">DSM 12261 / ALA-1</strain>
    </source>
</reference>
<dbReference type="HOGENOM" id="CLU_104115_0_0_0"/>
<dbReference type="Proteomes" id="UP000002366">
    <property type="component" value="Chromosome"/>
</dbReference>
<evidence type="ECO:0008006" key="4">
    <source>
        <dbReference type="Google" id="ProtNLM"/>
    </source>
</evidence>
<accession>D5EEZ6</accession>
<dbReference type="PIRSF" id="PIRSF031501">
    <property type="entry name" value="QueT"/>
    <property type="match status" value="1"/>
</dbReference>
<dbReference type="PANTHER" id="PTHR40044">
    <property type="entry name" value="INTEGRAL MEMBRANE PROTEIN-RELATED"/>
    <property type="match status" value="1"/>
</dbReference>
<sequence length="162" mass="17391">MNERMKEFLTIKNIVISALIAAIYATVTIILAPISYGPIQVRVSEALTLLPYLWPQAIPGLFIGCLIANFAGGFGIIDVVFGSAATLIAAIITSRMPTPYLAAVPPVVVNSLVVGGYLSILAKMPFIYTALYVGLGEIVACAFLGIPLIIFLEKKYGKEKRE</sequence>
<evidence type="ECO:0000256" key="1">
    <source>
        <dbReference type="SAM" id="Phobius"/>
    </source>
</evidence>